<keyword evidence="4 7" id="KW-1133">Transmembrane helix</keyword>
<sequence>MDSWNYHSREPRTSHFGLFWSWSEPHAVSNKGSTTRHAEAANNVRKWTKTVYIFSLVGAFLSDSYWGCGDHTTACVTHSSWEIGLFYISIYMVALGYGGYQPNIENFGADQLDEENVKEGHSKDEGMWTFGFWLSTGLALFGLVLFLCATIRYRYFKPSGNPLNKICQVFVTASKKWSVKLPEGKECLFEDDKESSPTTGRKILHTYEFKFLDKAAYITSRDFNDPKEEAHNPWTLCPISQVEARRVEFKTKEIKFCKKIRGLEFDVEVKNNKIENLRGGLLGSMGI</sequence>
<evidence type="ECO:0000256" key="2">
    <source>
        <dbReference type="ARBA" id="ARBA00005982"/>
    </source>
</evidence>
<organism evidence="8">
    <name type="scientific">Tanacetum cinerariifolium</name>
    <name type="common">Dalmatian daisy</name>
    <name type="synonym">Chrysanthemum cinerariifolium</name>
    <dbReference type="NCBI Taxonomy" id="118510"/>
    <lineage>
        <taxon>Eukaryota</taxon>
        <taxon>Viridiplantae</taxon>
        <taxon>Streptophyta</taxon>
        <taxon>Embryophyta</taxon>
        <taxon>Tracheophyta</taxon>
        <taxon>Spermatophyta</taxon>
        <taxon>Magnoliopsida</taxon>
        <taxon>eudicotyledons</taxon>
        <taxon>Gunneridae</taxon>
        <taxon>Pentapetalae</taxon>
        <taxon>asterids</taxon>
        <taxon>campanulids</taxon>
        <taxon>Asterales</taxon>
        <taxon>Asteraceae</taxon>
        <taxon>Asteroideae</taxon>
        <taxon>Anthemideae</taxon>
        <taxon>Anthemidinae</taxon>
        <taxon>Tanacetum</taxon>
    </lineage>
</organism>
<comment type="subcellular location">
    <subcellularLocation>
        <location evidence="1">Membrane</location>
        <topology evidence="1">Multi-pass membrane protein</topology>
    </subcellularLocation>
</comment>
<evidence type="ECO:0000256" key="1">
    <source>
        <dbReference type="ARBA" id="ARBA00004141"/>
    </source>
</evidence>
<accession>A0A699IKW6</accession>
<keyword evidence="5 7" id="KW-0472">Membrane</keyword>
<feature type="transmembrane region" description="Helical" evidence="7">
    <location>
        <begin position="130"/>
        <end position="151"/>
    </location>
</feature>
<comment type="similarity">
    <text evidence="6">Belongs to the major facilitator superfamily. Phosphate:H(+) symporter (TC 2.A.1.9) family.</text>
</comment>
<evidence type="ECO:0000256" key="5">
    <source>
        <dbReference type="ARBA" id="ARBA00023136"/>
    </source>
</evidence>
<feature type="transmembrane region" description="Helical" evidence="7">
    <location>
        <begin position="80"/>
        <end position="100"/>
    </location>
</feature>
<evidence type="ECO:0000256" key="7">
    <source>
        <dbReference type="SAM" id="Phobius"/>
    </source>
</evidence>
<dbReference type="GO" id="GO:0022857">
    <property type="term" value="F:transmembrane transporter activity"/>
    <property type="evidence" value="ECO:0007669"/>
    <property type="project" value="InterPro"/>
</dbReference>
<dbReference type="GO" id="GO:0016020">
    <property type="term" value="C:membrane"/>
    <property type="evidence" value="ECO:0007669"/>
    <property type="project" value="UniProtKB-SubCell"/>
</dbReference>
<dbReference type="InterPro" id="IPR000109">
    <property type="entry name" value="POT_fam"/>
</dbReference>
<dbReference type="PANTHER" id="PTHR11654">
    <property type="entry name" value="OLIGOPEPTIDE TRANSPORTER-RELATED"/>
    <property type="match status" value="1"/>
</dbReference>
<dbReference type="AlphaFoldDB" id="A0A699IKW6"/>
<evidence type="ECO:0000313" key="8">
    <source>
        <dbReference type="EMBL" id="GEZ47446.1"/>
    </source>
</evidence>
<dbReference type="Gene3D" id="1.20.1250.20">
    <property type="entry name" value="MFS general substrate transporter like domains"/>
    <property type="match status" value="1"/>
</dbReference>
<dbReference type="Pfam" id="PF00854">
    <property type="entry name" value="PTR2"/>
    <property type="match status" value="2"/>
</dbReference>
<comment type="caution">
    <text evidence="8">The sequence shown here is derived from an EMBL/GenBank/DDBJ whole genome shotgun (WGS) entry which is preliminary data.</text>
</comment>
<protein>
    <submittedName>
        <fullName evidence="8">Protein NRT1/ PTR FAMILY 7.3-like</fullName>
    </submittedName>
</protein>
<keyword evidence="3 7" id="KW-0812">Transmembrane</keyword>
<gene>
    <name evidence="8" type="ORF">Tci_519419</name>
</gene>
<evidence type="ECO:0000256" key="3">
    <source>
        <dbReference type="ARBA" id="ARBA00022692"/>
    </source>
</evidence>
<proteinExistence type="inferred from homology"/>
<comment type="similarity">
    <text evidence="2">Belongs to the major facilitator superfamily. Proton-dependent oligopeptide transporter (POT/PTR) (TC 2.A.17) family.</text>
</comment>
<evidence type="ECO:0000256" key="4">
    <source>
        <dbReference type="ARBA" id="ARBA00022989"/>
    </source>
</evidence>
<reference evidence="8" key="1">
    <citation type="journal article" date="2019" name="Sci. Rep.">
        <title>Draft genome of Tanacetum cinerariifolium, the natural source of mosquito coil.</title>
        <authorList>
            <person name="Yamashiro T."/>
            <person name="Shiraishi A."/>
            <person name="Satake H."/>
            <person name="Nakayama K."/>
        </authorList>
    </citation>
    <scope>NUCLEOTIDE SEQUENCE</scope>
</reference>
<dbReference type="InterPro" id="IPR036259">
    <property type="entry name" value="MFS_trans_sf"/>
</dbReference>
<name>A0A699IKW6_TANCI</name>
<evidence type="ECO:0000256" key="6">
    <source>
        <dbReference type="ARBA" id="ARBA00044504"/>
    </source>
</evidence>
<dbReference type="EMBL" id="BKCJ010283304">
    <property type="protein sequence ID" value="GEZ47446.1"/>
    <property type="molecule type" value="Genomic_DNA"/>
</dbReference>